<dbReference type="Gene3D" id="3.40.50.1820">
    <property type="entry name" value="alpha/beta hydrolase"/>
    <property type="match status" value="1"/>
</dbReference>
<gene>
    <name evidence="1" type="ORF">GGU10DRAFT_234534</name>
</gene>
<evidence type="ECO:0000313" key="1">
    <source>
        <dbReference type="EMBL" id="KAJ3785391.1"/>
    </source>
</evidence>
<dbReference type="EMBL" id="MU793343">
    <property type="protein sequence ID" value="KAJ3785391.1"/>
    <property type="molecule type" value="Genomic_DNA"/>
</dbReference>
<reference evidence="1" key="1">
    <citation type="submission" date="2022-08" db="EMBL/GenBank/DDBJ databases">
        <authorList>
            <consortium name="DOE Joint Genome Institute"/>
            <person name="Min B."/>
            <person name="Riley R."/>
            <person name="Sierra-Patev S."/>
            <person name="Naranjo-Ortiz M."/>
            <person name="Looney B."/>
            <person name="Konkel Z."/>
            <person name="Slot J.C."/>
            <person name="Sakamoto Y."/>
            <person name="Steenwyk J.L."/>
            <person name="Rokas A."/>
            <person name="Carro J."/>
            <person name="Camarero S."/>
            <person name="Ferreira P."/>
            <person name="Molpeceres G."/>
            <person name="Ruiz-Duenas F.J."/>
            <person name="Serrano A."/>
            <person name="Henrissat B."/>
            <person name="Drula E."/>
            <person name="Hughes K.W."/>
            <person name="Mata J.L."/>
            <person name="Ishikawa N.K."/>
            <person name="Vargas-Isla R."/>
            <person name="Ushijima S."/>
            <person name="Smith C.A."/>
            <person name="Ahrendt S."/>
            <person name="Andreopoulos W."/>
            <person name="He G."/>
            <person name="Labutti K."/>
            <person name="Lipzen A."/>
            <person name="Ng V."/>
            <person name="Sandor L."/>
            <person name="Barry K."/>
            <person name="Martinez A.T."/>
            <person name="Xiao Y."/>
            <person name="Gibbons J.G."/>
            <person name="Terashima K."/>
            <person name="Hibbett D.S."/>
            <person name="Grigoriev I.V."/>
        </authorList>
    </citation>
    <scope>NUCLEOTIDE SEQUENCE</scope>
    <source>
        <strain evidence="1">TFB10291</strain>
    </source>
</reference>
<feature type="non-terminal residue" evidence="1">
    <location>
        <position position="1"/>
    </location>
</feature>
<accession>A0AA38KS63</accession>
<feature type="non-terminal residue" evidence="1">
    <location>
        <position position="124"/>
    </location>
</feature>
<proteinExistence type="predicted"/>
<name>A0AA38KS63_9AGAR</name>
<keyword evidence="2" id="KW-1185">Reference proteome</keyword>
<dbReference type="Proteomes" id="UP001163798">
    <property type="component" value="Unassembled WGS sequence"/>
</dbReference>
<dbReference type="SUPFAM" id="SSF53474">
    <property type="entry name" value="alpha/beta-Hydrolases"/>
    <property type="match status" value="1"/>
</dbReference>
<sequence>FAKIPFVAGTNLDEGTVFIPPARVDYTAEVIMDVMISNFSPPAVPFVSIGQLENAVTHLLDLYSDIPALGSPFNTENNTFGLSPGYKRISALLGDLTFQSQRRLWIQTASNAGVKTFSYLFTQP</sequence>
<evidence type="ECO:0000313" key="2">
    <source>
        <dbReference type="Proteomes" id="UP001163798"/>
    </source>
</evidence>
<dbReference type="InterPro" id="IPR029058">
    <property type="entry name" value="AB_hydrolase_fold"/>
</dbReference>
<protein>
    <submittedName>
        <fullName evidence="1">Uncharacterized protein</fullName>
    </submittedName>
</protein>
<organism evidence="1 2">
    <name type="scientific">Lentinula aff. detonsa</name>
    <dbReference type="NCBI Taxonomy" id="2804958"/>
    <lineage>
        <taxon>Eukaryota</taxon>
        <taxon>Fungi</taxon>
        <taxon>Dikarya</taxon>
        <taxon>Basidiomycota</taxon>
        <taxon>Agaricomycotina</taxon>
        <taxon>Agaricomycetes</taxon>
        <taxon>Agaricomycetidae</taxon>
        <taxon>Agaricales</taxon>
        <taxon>Marasmiineae</taxon>
        <taxon>Omphalotaceae</taxon>
        <taxon>Lentinula</taxon>
    </lineage>
</organism>
<dbReference type="AlphaFoldDB" id="A0AA38KS63"/>
<comment type="caution">
    <text evidence="1">The sequence shown here is derived from an EMBL/GenBank/DDBJ whole genome shotgun (WGS) entry which is preliminary data.</text>
</comment>